<feature type="transmembrane region" description="Helical" evidence="1">
    <location>
        <begin position="238"/>
        <end position="265"/>
    </location>
</feature>
<reference evidence="2 3" key="1">
    <citation type="submission" date="2016-08" db="EMBL/GenBank/DDBJ databases">
        <title>A new outlook on sporulation: Clostridium algidixylanolyticum.</title>
        <authorList>
            <person name="Poppleton D.I."/>
            <person name="Gribaldo S."/>
        </authorList>
    </citation>
    <scope>NUCLEOTIDE SEQUENCE [LARGE SCALE GENOMIC DNA]</scope>
    <source>
        <strain evidence="2 3">SPL73</strain>
    </source>
</reference>
<keyword evidence="1" id="KW-0812">Transmembrane</keyword>
<gene>
    <name evidence="2" type="ORF">BET01_16225</name>
</gene>
<feature type="transmembrane region" description="Helical" evidence="1">
    <location>
        <begin position="66"/>
        <end position="85"/>
    </location>
</feature>
<dbReference type="InterPro" id="IPR010390">
    <property type="entry name" value="ABC-2_transporter-like"/>
</dbReference>
<evidence type="ECO:0000313" key="2">
    <source>
        <dbReference type="EMBL" id="RKD32787.1"/>
    </source>
</evidence>
<dbReference type="PANTHER" id="PTHR36833:SF1">
    <property type="entry name" value="INTEGRAL MEMBRANE TRANSPORT PROTEIN"/>
    <property type="match status" value="1"/>
</dbReference>
<dbReference type="Pfam" id="PF06182">
    <property type="entry name" value="ABC2_membrane_6"/>
    <property type="match status" value="1"/>
</dbReference>
<keyword evidence="1" id="KW-1133">Transmembrane helix</keyword>
<feature type="transmembrane region" description="Helical" evidence="1">
    <location>
        <begin position="157"/>
        <end position="179"/>
    </location>
</feature>
<proteinExistence type="predicted"/>
<protein>
    <submittedName>
        <fullName evidence="2">Uncharacterized protein</fullName>
    </submittedName>
</protein>
<accession>A0A419T5E3</accession>
<feature type="transmembrane region" description="Helical" evidence="1">
    <location>
        <begin position="213"/>
        <end position="232"/>
    </location>
</feature>
<evidence type="ECO:0000313" key="3">
    <source>
        <dbReference type="Proteomes" id="UP000284277"/>
    </source>
</evidence>
<comment type="caution">
    <text evidence="2">The sequence shown here is derived from an EMBL/GenBank/DDBJ whole genome shotgun (WGS) entry which is preliminary data.</text>
</comment>
<organism evidence="2 3">
    <name type="scientific">Lacrimispora algidixylanolytica</name>
    <dbReference type="NCBI Taxonomy" id="94868"/>
    <lineage>
        <taxon>Bacteria</taxon>
        <taxon>Bacillati</taxon>
        <taxon>Bacillota</taxon>
        <taxon>Clostridia</taxon>
        <taxon>Lachnospirales</taxon>
        <taxon>Lachnospiraceae</taxon>
        <taxon>Lacrimispora</taxon>
    </lineage>
</organism>
<dbReference type="PANTHER" id="PTHR36833">
    <property type="entry name" value="SLR0610 PROTEIN-RELATED"/>
    <property type="match status" value="1"/>
</dbReference>
<dbReference type="EMBL" id="MCIA01000009">
    <property type="protein sequence ID" value="RKD32787.1"/>
    <property type="molecule type" value="Genomic_DNA"/>
</dbReference>
<feature type="transmembrane region" description="Helical" evidence="1">
    <location>
        <begin position="29"/>
        <end position="51"/>
    </location>
</feature>
<keyword evidence="3" id="KW-1185">Reference proteome</keyword>
<sequence length="286" mass="31899">MVDNLKTVFRLYRRYAVMDLLWLLRDTRYFFIQVLSDGISGGCTVAGVYLLSLNFDHFAGMKQSEILFMMGYALFVDGIFNLFFIGNNSGFISRIVGRGQLDHLIIQPVPLWAELLAQGFSPFSGSPLFLFGTGLAIYGAIKAGIIINAVWLSIFLFYGICSCLLIMSFLYIISCMAFYAPAAAEEISMVGRDLFSTLKTYPLGSMNPVVKRLFLTVLPIGLSAWFPSLLLLKAGTEGITALAFLPSLYLPGVTLVFMLTVLLLFKKGMKHYERYGSPRYTGFGFR</sequence>
<dbReference type="AlphaFoldDB" id="A0A419T5E3"/>
<name>A0A419T5E3_9FIRM</name>
<evidence type="ECO:0000256" key="1">
    <source>
        <dbReference type="SAM" id="Phobius"/>
    </source>
</evidence>
<keyword evidence="1" id="KW-0472">Membrane</keyword>
<dbReference type="Proteomes" id="UP000284277">
    <property type="component" value="Unassembled WGS sequence"/>
</dbReference>
<feature type="transmembrane region" description="Helical" evidence="1">
    <location>
        <begin position="128"/>
        <end position="151"/>
    </location>
</feature>